<feature type="compositionally biased region" description="Polar residues" evidence="1">
    <location>
        <begin position="267"/>
        <end position="277"/>
    </location>
</feature>
<dbReference type="HOGENOM" id="CLU_438121_0_0_1"/>
<comment type="caution">
    <text evidence="3">The sequence shown here is derived from an EMBL/GenBank/DDBJ whole genome shotgun (WGS) entry which is preliminary data.</text>
</comment>
<dbReference type="OrthoDB" id="4062651at2759"/>
<dbReference type="InterPro" id="IPR000719">
    <property type="entry name" value="Prot_kinase_dom"/>
</dbReference>
<feature type="region of interest" description="Disordered" evidence="1">
    <location>
        <begin position="213"/>
        <end position="319"/>
    </location>
</feature>
<feature type="compositionally biased region" description="Pro residues" evidence="1">
    <location>
        <begin position="111"/>
        <end position="121"/>
    </location>
</feature>
<dbReference type="GO" id="GO:0004674">
    <property type="term" value="F:protein serine/threonine kinase activity"/>
    <property type="evidence" value="ECO:0007669"/>
    <property type="project" value="TreeGrafter"/>
</dbReference>
<dbReference type="AlphaFoldDB" id="G4TXA7"/>
<dbReference type="InterPro" id="IPR051681">
    <property type="entry name" value="Ser/Thr_Kinases-Pseudokinases"/>
</dbReference>
<feature type="domain" description="Protein kinase" evidence="2">
    <location>
        <begin position="327"/>
        <end position="608"/>
    </location>
</feature>
<dbReference type="PROSITE" id="PS50011">
    <property type="entry name" value="PROTEIN_KINASE_DOM"/>
    <property type="match status" value="1"/>
</dbReference>
<protein>
    <recommendedName>
        <fullName evidence="2">Protein kinase domain-containing protein</fullName>
    </recommendedName>
</protein>
<dbReference type="eggNOG" id="KOG0192">
    <property type="taxonomic scope" value="Eukaryota"/>
</dbReference>
<dbReference type="SUPFAM" id="SSF56112">
    <property type="entry name" value="Protein kinase-like (PK-like)"/>
    <property type="match status" value="1"/>
</dbReference>
<dbReference type="STRING" id="1109443.G4TXA7"/>
<reference evidence="3 4" key="1">
    <citation type="journal article" date="2011" name="PLoS Pathog.">
        <title>Endophytic Life Strategies Decoded by Genome and Transcriptome Analyses of the Mutualistic Root Symbiont Piriformospora indica.</title>
        <authorList>
            <person name="Zuccaro A."/>
            <person name="Lahrmann U."/>
            <person name="Guldener U."/>
            <person name="Langen G."/>
            <person name="Pfiffi S."/>
            <person name="Biedenkopf D."/>
            <person name="Wong P."/>
            <person name="Samans B."/>
            <person name="Grimm C."/>
            <person name="Basiewicz M."/>
            <person name="Murat C."/>
            <person name="Martin F."/>
            <person name="Kogel K.H."/>
        </authorList>
    </citation>
    <scope>NUCLEOTIDE SEQUENCE [LARGE SCALE GENOMIC DNA]</scope>
    <source>
        <strain evidence="3 4">DSM 11827</strain>
    </source>
</reference>
<name>G4TXA7_SERID</name>
<feature type="compositionally biased region" description="Polar residues" evidence="1">
    <location>
        <begin position="285"/>
        <end position="308"/>
    </location>
</feature>
<organism evidence="3 4">
    <name type="scientific">Serendipita indica (strain DSM 11827)</name>
    <name type="common">Root endophyte fungus</name>
    <name type="synonym">Piriformospora indica</name>
    <dbReference type="NCBI Taxonomy" id="1109443"/>
    <lineage>
        <taxon>Eukaryota</taxon>
        <taxon>Fungi</taxon>
        <taxon>Dikarya</taxon>
        <taxon>Basidiomycota</taxon>
        <taxon>Agaricomycotina</taxon>
        <taxon>Agaricomycetes</taxon>
        <taxon>Sebacinales</taxon>
        <taxon>Serendipitaceae</taxon>
        <taxon>Serendipita</taxon>
    </lineage>
</organism>
<evidence type="ECO:0000259" key="2">
    <source>
        <dbReference type="PROSITE" id="PS50011"/>
    </source>
</evidence>
<dbReference type="GO" id="GO:0005524">
    <property type="term" value="F:ATP binding"/>
    <property type="evidence" value="ECO:0007669"/>
    <property type="project" value="InterPro"/>
</dbReference>
<keyword evidence="4" id="KW-1185">Reference proteome</keyword>
<proteinExistence type="predicted"/>
<sequence>MEQDPSQRVKPSTLHVGDTRTGQNVKNDSFEVETAKNSPPRRFDQSPDVEHPAQPQPVSKDLDLSVHALITVLYPFQHQILYDASDKCPHYSSIGVKSTHNNAASSEHPFPSSPAVPPPSRAPNGQSAPPLVNNSVNQPLYGEPLTQDYDPTKASVFGGQGQPTVDTASANGKPEIRQARLRDGFRKRIRLSPTLKKLKKLLNLLERLSWLSLSRGPDPAPSVASQTTVPDSGSSTTDSSSSATSTHSRHTTTQTQISIAGPPPNVDGSQDPQTWTTGMKDDGQPGSQPTSQGSEATPAEQGQTTTQPHPYYKRHPPPTFDLREDQIVQVRLHFNGNYSKVYEGTLNHNDVCIRVAVKIPKSYGNRHAGEGRAPASERRNLRELYAALDLRHQNIIEVYGICMKLGKYGALVMPWYDRNLRKHLKSKPSPAVRFQLWLDIICAVVYMHSRGFIHGDLKPENIMIDDHGNPKIGDFGLSYCIERAQMNEYQQLAVALNTTTTHVGTARYRAPELVGTNGGVRVTQAGDVYALGGIGLDILWSTMPYENRDNHDGIVLDIGAGLPPAQRPSNLSTQPLGLSRLWDALEWCWRPDSGDSGRPEAGQFHKHLLEHQGEIIAALGSRRN</sequence>
<gene>
    <name evidence="3" type="ORF">PIIN_09946</name>
</gene>
<dbReference type="CDD" id="cd00180">
    <property type="entry name" value="PKc"/>
    <property type="match status" value="1"/>
</dbReference>
<accession>G4TXA7</accession>
<dbReference type="InterPro" id="IPR008271">
    <property type="entry name" value="Ser/Thr_kinase_AS"/>
</dbReference>
<dbReference type="EMBL" id="CAFZ01000562">
    <property type="protein sequence ID" value="CCA75950.1"/>
    <property type="molecule type" value="Genomic_DNA"/>
</dbReference>
<dbReference type="Pfam" id="PF00069">
    <property type="entry name" value="Pkinase"/>
    <property type="match status" value="1"/>
</dbReference>
<feature type="region of interest" description="Disordered" evidence="1">
    <location>
        <begin position="99"/>
        <end position="138"/>
    </location>
</feature>
<feature type="compositionally biased region" description="Polar residues" evidence="1">
    <location>
        <begin position="124"/>
        <end position="138"/>
    </location>
</feature>
<dbReference type="Proteomes" id="UP000007148">
    <property type="component" value="Unassembled WGS sequence"/>
</dbReference>
<evidence type="ECO:0000313" key="3">
    <source>
        <dbReference type="EMBL" id="CCA75950.1"/>
    </source>
</evidence>
<dbReference type="PANTHER" id="PTHR44329">
    <property type="entry name" value="SERINE/THREONINE-PROTEIN KINASE TNNI3K-RELATED"/>
    <property type="match status" value="1"/>
</dbReference>
<feature type="compositionally biased region" description="Basic and acidic residues" evidence="1">
    <location>
        <begin position="41"/>
        <end position="51"/>
    </location>
</feature>
<dbReference type="SMART" id="SM00220">
    <property type="entry name" value="S_TKc"/>
    <property type="match status" value="1"/>
</dbReference>
<dbReference type="PROSITE" id="PS00108">
    <property type="entry name" value="PROTEIN_KINASE_ST"/>
    <property type="match status" value="1"/>
</dbReference>
<feature type="compositionally biased region" description="Low complexity" evidence="1">
    <location>
        <begin position="227"/>
        <end position="258"/>
    </location>
</feature>
<evidence type="ECO:0000313" key="4">
    <source>
        <dbReference type="Proteomes" id="UP000007148"/>
    </source>
</evidence>
<evidence type="ECO:0000256" key="1">
    <source>
        <dbReference type="SAM" id="MobiDB-lite"/>
    </source>
</evidence>
<dbReference type="InterPro" id="IPR011009">
    <property type="entry name" value="Kinase-like_dom_sf"/>
</dbReference>
<dbReference type="Gene3D" id="1.10.510.10">
    <property type="entry name" value="Transferase(Phosphotransferase) domain 1"/>
    <property type="match status" value="1"/>
</dbReference>
<feature type="compositionally biased region" description="Polar residues" evidence="1">
    <location>
        <begin position="1"/>
        <end position="10"/>
    </location>
</feature>
<feature type="region of interest" description="Disordered" evidence="1">
    <location>
        <begin position="1"/>
        <end position="59"/>
    </location>
</feature>
<dbReference type="InParanoid" id="G4TXA7"/>